<dbReference type="Proteomes" id="UP001456524">
    <property type="component" value="Unassembled WGS sequence"/>
</dbReference>
<accession>A0ABR1XJ57</accession>
<sequence length="207" mass="22619">MVVRLKEQREAPGEKSRWQNWPVRLQVLKKAGACGTWTKTVLRPLPSTLAKMLDRARQGSHVESSPARSSMNKLRKEISEEHESDRQTNIPAGERKERMIKFSVVIPTPALAHGRYSNPNASRYLNETPQGECQKKSNSLGLAAAMNDCFLSVAMAVHECSLCAAVAVNECSSNAAVAAIECSLDAPISFLSTPTAVSLSQGRQDIK</sequence>
<evidence type="ECO:0000256" key="1">
    <source>
        <dbReference type="SAM" id="MobiDB-lite"/>
    </source>
</evidence>
<comment type="caution">
    <text evidence="2">The sequence shown here is derived from an EMBL/GenBank/DDBJ whole genome shotgun (WGS) entry which is preliminary data.</text>
</comment>
<name>A0ABR1XJ57_9PEZI</name>
<gene>
    <name evidence="2" type="ORF">IWX90DRAFT_315016</name>
</gene>
<reference evidence="2 3" key="1">
    <citation type="journal article" date="2022" name="G3 (Bethesda)">
        <title>Enemy or ally: a genomic approach to elucidate the lifestyle of Phyllosticta citrichinaensis.</title>
        <authorList>
            <person name="Buijs V.A."/>
            <person name="Groenewald J.Z."/>
            <person name="Haridas S."/>
            <person name="LaButti K.M."/>
            <person name="Lipzen A."/>
            <person name="Martin F.M."/>
            <person name="Barry K."/>
            <person name="Grigoriev I.V."/>
            <person name="Crous P.W."/>
            <person name="Seidl M.F."/>
        </authorList>
    </citation>
    <scope>NUCLEOTIDE SEQUENCE [LARGE SCALE GENOMIC DNA]</scope>
    <source>
        <strain evidence="2 3">CBS 129764</strain>
    </source>
</reference>
<evidence type="ECO:0000313" key="3">
    <source>
        <dbReference type="Proteomes" id="UP001456524"/>
    </source>
</evidence>
<organism evidence="2 3">
    <name type="scientific">Phyllosticta citrichinensis</name>
    <dbReference type="NCBI Taxonomy" id="1130410"/>
    <lineage>
        <taxon>Eukaryota</taxon>
        <taxon>Fungi</taxon>
        <taxon>Dikarya</taxon>
        <taxon>Ascomycota</taxon>
        <taxon>Pezizomycotina</taxon>
        <taxon>Dothideomycetes</taxon>
        <taxon>Dothideomycetes incertae sedis</taxon>
        <taxon>Botryosphaeriales</taxon>
        <taxon>Phyllostictaceae</taxon>
        <taxon>Phyllosticta</taxon>
    </lineage>
</organism>
<feature type="compositionally biased region" description="Basic and acidic residues" evidence="1">
    <location>
        <begin position="74"/>
        <end position="86"/>
    </location>
</feature>
<evidence type="ECO:0000313" key="2">
    <source>
        <dbReference type="EMBL" id="KAK8157109.1"/>
    </source>
</evidence>
<dbReference type="EMBL" id="JBBWUH010000009">
    <property type="protein sequence ID" value="KAK8157109.1"/>
    <property type="molecule type" value="Genomic_DNA"/>
</dbReference>
<proteinExistence type="predicted"/>
<keyword evidence="3" id="KW-1185">Reference proteome</keyword>
<feature type="compositionally biased region" description="Polar residues" evidence="1">
    <location>
        <begin position="61"/>
        <end position="72"/>
    </location>
</feature>
<protein>
    <submittedName>
        <fullName evidence="2">Uncharacterized protein</fullName>
    </submittedName>
</protein>
<feature type="region of interest" description="Disordered" evidence="1">
    <location>
        <begin position="56"/>
        <end position="93"/>
    </location>
</feature>